<evidence type="ECO:0000256" key="1">
    <source>
        <dbReference type="SAM" id="MobiDB-lite"/>
    </source>
</evidence>
<keyword evidence="3" id="KW-1185">Reference proteome</keyword>
<feature type="region of interest" description="Disordered" evidence="1">
    <location>
        <begin position="91"/>
        <end position="124"/>
    </location>
</feature>
<dbReference type="EMBL" id="CM026421">
    <property type="protein sequence ID" value="KAG0589272.1"/>
    <property type="molecule type" value="Genomic_DNA"/>
</dbReference>
<protein>
    <submittedName>
        <fullName evidence="2">Uncharacterized protein</fullName>
    </submittedName>
</protein>
<evidence type="ECO:0000313" key="2">
    <source>
        <dbReference type="EMBL" id="KAG0589272.1"/>
    </source>
</evidence>
<name>A0A8T0J217_CERPU</name>
<comment type="caution">
    <text evidence="2">The sequence shown here is derived from an EMBL/GenBank/DDBJ whole genome shotgun (WGS) entry which is preliminary data.</text>
</comment>
<evidence type="ECO:0000313" key="3">
    <source>
        <dbReference type="Proteomes" id="UP000822688"/>
    </source>
</evidence>
<reference evidence="2" key="1">
    <citation type="submission" date="2020-06" db="EMBL/GenBank/DDBJ databases">
        <title>WGS assembly of Ceratodon purpureus strain R40.</title>
        <authorList>
            <person name="Carey S.B."/>
            <person name="Jenkins J."/>
            <person name="Shu S."/>
            <person name="Lovell J.T."/>
            <person name="Sreedasyam A."/>
            <person name="Maumus F."/>
            <person name="Tiley G.P."/>
            <person name="Fernandez-Pozo N."/>
            <person name="Barry K."/>
            <person name="Chen C."/>
            <person name="Wang M."/>
            <person name="Lipzen A."/>
            <person name="Daum C."/>
            <person name="Saski C.A."/>
            <person name="Payton A.C."/>
            <person name="Mcbreen J.C."/>
            <person name="Conrad R.E."/>
            <person name="Kollar L.M."/>
            <person name="Olsson S."/>
            <person name="Huttunen S."/>
            <person name="Landis J.B."/>
            <person name="Wickett N.J."/>
            <person name="Johnson M.G."/>
            <person name="Rensing S.A."/>
            <person name="Grimwood J."/>
            <person name="Schmutz J."/>
            <person name="Mcdaniel S.F."/>
        </authorList>
    </citation>
    <scope>NUCLEOTIDE SEQUENCE</scope>
    <source>
        <strain evidence="2">R40</strain>
    </source>
</reference>
<gene>
    <name evidence="2" type="ORF">KC19_1G008700</name>
</gene>
<feature type="compositionally biased region" description="Basic and acidic residues" evidence="1">
    <location>
        <begin position="103"/>
        <end position="124"/>
    </location>
</feature>
<organism evidence="2 3">
    <name type="scientific">Ceratodon purpureus</name>
    <name type="common">Fire moss</name>
    <name type="synonym">Dicranum purpureum</name>
    <dbReference type="NCBI Taxonomy" id="3225"/>
    <lineage>
        <taxon>Eukaryota</taxon>
        <taxon>Viridiplantae</taxon>
        <taxon>Streptophyta</taxon>
        <taxon>Embryophyta</taxon>
        <taxon>Bryophyta</taxon>
        <taxon>Bryophytina</taxon>
        <taxon>Bryopsida</taxon>
        <taxon>Dicranidae</taxon>
        <taxon>Pseudoditrichales</taxon>
        <taxon>Ditrichaceae</taxon>
        <taxon>Ceratodon</taxon>
    </lineage>
</organism>
<dbReference type="Proteomes" id="UP000822688">
    <property type="component" value="Chromosome 1"/>
</dbReference>
<accession>A0A8T0J217</accession>
<dbReference type="AlphaFoldDB" id="A0A8T0J217"/>
<sequence>MKIGLPLSPAEDFHLGVRLSINFKSPILYILTYNCHCQLPQSIVKSRTFNKVIAFKHQIWHTTEIQNKHKITAYSTFLADLNAVNMDLSKAEESRLQPTRTAEGAEKLDNPAHTHRESKPGPVT</sequence>
<proteinExistence type="predicted"/>